<dbReference type="EMBL" id="CABIJS010000544">
    <property type="protein sequence ID" value="VUZ53146.1"/>
    <property type="molecule type" value="Genomic_DNA"/>
</dbReference>
<keyword evidence="2" id="KW-1185">Reference proteome</keyword>
<protein>
    <submittedName>
        <fullName evidence="1">Uncharacterized protein</fullName>
    </submittedName>
</protein>
<evidence type="ECO:0000313" key="2">
    <source>
        <dbReference type="Proteomes" id="UP000321570"/>
    </source>
</evidence>
<dbReference type="Proteomes" id="UP000321570">
    <property type="component" value="Unassembled WGS sequence"/>
</dbReference>
<reference evidence="1 2" key="1">
    <citation type="submission" date="2019-07" db="EMBL/GenBank/DDBJ databases">
        <authorList>
            <person name="Jastrzebski P J."/>
            <person name="Paukszto L."/>
            <person name="Jastrzebski P J."/>
        </authorList>
    </citation>
    <scope>NUCLEOTIDE SEQUENCE [LARGE SCALE GENOMIC DNA]</scope>
    <source>
        <strain evidence="1 2">WMS-il1</strain>
    </source>
</reference>
<sequence length="87" mass="9787">MVPICHVLTHPSIYPLFYNRFASPKKHICAQVLTHPYPSDSFKAPFFSHTITMHPGKLPASILTAHLLFLNILPSLSHSLQSSLWPP</sequence>
<evidence type="ECO:0000313" key="1">
    <source>
        <dbReference type="EMBL" id="VUZ53146.1"/>
    </source>
</evidence>
<organism evidence="1 2">
    <name type="scientific">Hymenolepis diminuta</name>
    <name type="common">Rat tapeworm</name>
    <dbReference type="NCBI Taxonomy" id="6216"/>
    <lineage>
        <taxon>Eukaryota</taxon>
        <taxon>Metazoa</taxon>
        <taxon>Spiralia</taxon>
        <taxon>Lophotrochozoa</taxon>
        <taxon>Platyhelminthes</taxon>
        <taxon>Cestoda</taxon>
        <taxon>Eucestoda</taxon>
        <taxon>Cyclophyllidea</taxon>
        <taxon>Hymenolepididae</taxon>
        <taxon>Hymenolepis</taxon>
    </lineage>
</organism>
<name>A0A564Z149_HYMDI</name>
<dbReference type="AlphaFoldDB" id="A0A564Z149"/>
<gene>
    <name evidence="1" type="ORF">WMSIL1_LOCUS11482</name>
</gene>
<proteinExistence type="predicted"/>
<accession>A0A564Z149</accession>